<dbReference type="InterPro" id="IPR040570">
    <property type="entry name" value="LAL_C2"/>
</dbReference>
<dbReference type="RefSeq" id="WP_091606493.1">
    <property type="nucleotide sequence ID" value="NZ_FMCX01000002.1"/>
</dbReference>
<accession>A0A1C4X108</accession>
<evidence type="ECO:0000256" key="1">
    <source>
        <dbReference type="ARBA" id="ARBA00001933"/>
    </source>
</evidence>
<evidence type="ECO:0000256" key="2">
    <source>
        <dbReference type="ARBA" id="ARBA00022898"/>
    </source>
</evidence>
<reference evidence="6" key="1">
    <citation type="submission" date="2016-06" db="EMBL/GenBank/DDBJ databases">
        <authorList>
            <person name="Varghese N."/>
            <person name="Submissions Spin"/>
        </authorList>
    </citation>
    <scope>NUCLEOTIDE SEQUENCE [LARGE SCALE GENOMIC DNA]</scope>
    <source>
        <strain evidence="6">DSM 44830</strain>
    </source>
</reference>
<evidence type="ECO:0000313" key="6">
    <source>
        <dbReference type="Proteomes" id="UP000199504"/>
    </source>
</evidence>
<dbReference type="Pfam" id="PF18603">
    <property type="entry name" value="LAL_C2"/>
    <property type="match status" value="1"/>
</dbReference>
<proteinExistence type="predicted"/>
<organism evidence="5 6">
    <name type="scientific">Micromonospora mirobrigensis</name>
    <dbReference type="NCBI Taxonomy" id="262898"/>
    <lineage>
        <taxon>Bacteria</taxon>
        <taxon>Bacillati</taxon>
        <taxon>Actinomycetota</taxon>
        <taxon>Actinomycetes</taxon>
        <taxon>Micromonosporales</taxon>
        <taxon>Micromonosporaceae</taxon>
        <taxon>Micromonospora</taxon>
    </lineage>
</organism>
<dbReference type="InterPro" id="IPR001926">
    <property type="entry name" value="TrpB-like_PALP"/>
</dbReference>
<sequence>MLFDSVTAAIGHTPLVRLRIPAAPGVRAYAKLEMQNLMAMKDRVAKEVVLRAREAGTLVDGAPIVESSSGTMALGLALVGNHLGHPVHIVTDPRIDPITLTKLEALGCAVHVVEAMTGAGWQSARLERLAHLMDDLPGAFWPQQYHNPHNPLAYRALADELLEDIDGLDVLVGAVGSGGSLCGTTAALRADRPELTSVGVDAVGSMLFAQPDRPERLQSGLGNSLQPDNIDYAVLDEVHWLSDDEAFAATRALAREQQIFAGNTSGSVYRVLTHLARQAAEGTTLVGIFPDRGDRYVESVYRHRPETQPRSHPVQVPYGTVVTAWSFAELGRNHRRQLGFIEANTTGTGMTAIRTAARLDVEPVLFTSSPQRYRGLPDVRVRTVVCDTDDTAELARTIKANLSSPAGIATTSDFYLPQVSELTASFDLPGNPPEAIAVCRDKAATRRMLSAAEVRQPGYAVVAATDEIPAAIAVTGLPCVVKPIDDSGSNNVRLCHDLAETADQVECILAVTTNVRGQATARLALIEEYVAGPEVSVEMFSHDATVTCLGVTAKSTLAPPHFVEARHVFPAALPPALHAEVLTLVTRALSAAGIREGATHTEVRLGSAGPSIVEINARPAGGMIPELVRLATGVDIVEQHLRAACRLPVQLSPARDRTAGIAFLTAGRTGRLTAVEGTTAARRTPGVVDVAVTAAPGTAVRPPRNAYDRLGHVIAVGSSGHEVSEALDAALGYLRIEVNHDRTA</sequence>
<dbReference type="CDD" id="cd01561">
    <property type="entry name" value="CBS_like"/>
    <property type="match status" value="1"/>
</dbReference>
<keyword evidence="3" id="KW-0067">ATP-binding</keyword>
<dbReference type="InterPro" id="IPR011761">
    <property type="entry name" value="ATP-grasp"/>
</dbReference>
<dbReference type="SUPFAM" id="SSF53686">
    <property type="entry name" value="Tryptophan synthase beta subunit-like PLP-dependent enzymes"/>
    <property type="match status" value="1"/>
</dbReference>
<dbReference type="GO" id="GO:0005524">
    <property type="term" value="F:ATP binding"/>
    <property type="evidence" value="ECO:0007669"/>
    <property type="project" value="UniProtKB-UniRule"/>
</dbReference>
<dbReference type="PANTHER" id="PTHR10314">
    <property type="entry name" value="CYSTATHIONINE BETA-SYNTHASE"/>
    <property type="match status" value="1"/>
</dbReference>
<dbReference type="STRING" id="262898.GA0070564_102637"/>
<dbReference type="Proteomes" id="UP000199504">
    <property type="component" value="Unassembled WGS sequence"/>
</dbReference>
<dbReference type="GO" id="GO:0046872">
    <property type="term" value="F:metal ion binding"/>
    <property type="evidence" value="ECO:0007669"/>
    <property type="project" value="InterPro"/>
</dbReference>
<dbReference type="Gene3D" id="3.30.470.20">
    <property type="entry name" value="ATP-grasp fold, B domain"/>
    <property type="match status" value="1"/>
</dbReference>
<protein>
    <submittedName>
        <fullName evidence="5">Cysteine synthase A</fullName>
    </submittedName>
</protein>
<dbReference type="Gene3D" id="3.40.50.1100">
    <property type="match status" value="2"/>
</dbReference>
<evidence type="ECO:0000256" key="3">
    <source>
        <dbReference type="PROSITE-ProRule" id="PRU00409"/>
    </source>
</evidence>
<keyword evidence="6" id="KW-1185">Reference proteome</keyword>
<dbReference type="GO" id="GO:1901605">
    <property type="term" value="P:alpha-amino acid metabolic process"/>
    <property type="evidence" value="ECO:0007669"/>
    <property type="project" value="UniProtKB-ARBA"/>
</dbReference>
<dbReference type="InterPro" id="IPR050214">
    <property type="entry name" value="Cys_Synth/Cystath_Beta-Synth"/>
</dbReference>
<evidence type="ECO:0000313" key="5">
    <source>
        <dbReference type="EMBL" id="SCF02129.1"/>
    </source>
</evidence>
<keyword evidence="3" id="KW-0547">Nucleotide-binding</keyword>
<dbReference type="SMART" id="SM01209">
    <property type="entry name" value="GARS_A"/>
    <property type="match status" value="1"/>
</dbReference>
<dbReference type="InterPro" id="IPR036052">
    <property type="entry name" value="TrpB-like_PALP_sf"/>
</dbReference>
<comment type="cofactor">
    <cofactor evidence="1">
        <name>pyridoxal 5'-phosphate</name>
        <dbReference type="ChEBI" id="CHEBI:597326"/>
    </cofactor>
</comment>
<dbReference type="SUPFAM" id="SSF56059">
    <property type="entry name" value="Glutathione synthetase ATP-binding domain-like"/>
    <property type="match status" value="1"/>
</dbReference>
<feature type="domain" description="ATP-grasp" evidence="4">
    <location>
        <begin position="446"/>
        <end position="645"/>
    </location>
</feature>
<keyword evidence="2" id="KW-0663">Pyridoxal phosphate</keyword>
<dbReference type="AlphaFoldDB" id="A0A1C4X108"/>
<dbReference type="EMBL" id="FMCX01000002">
    <property type="protein sequence ID" value="SCF02129.1"/>
    <property type="molecule type" value="Genomic_DNA"/>
</dbReference>
<gene>
    <name evidence="5" type="ORF">GA0070564_102637</name>
</gene>
<evidence type="ECO:0000259" key="4">
    <source>
        <dbReference type="PROSITE" id="PS50975"/>
    </source>
</evidence>
<dbReference type="Pfam" id="PF00291">
    <property type="entry name" value="PALP"/>
    <property type="match status" value="1"/>
</dbReference>
<dbReference type="PROSITE" id="PS50975">
    <property type="entry name" value="ATP_GRASP"/>
    <property type="match status" value="1"/>
</dbReference>
<dbReference type="Pfam" id="PF13535">
    <property type="entry name" value="ATP-grasp_4"/>
    <property type="match status" value="1"/>
</dbReference>
<dbReference type="OrthoDB" id="5176350at2"/>
<name>A0A1C4X108_9ACTN</name>